<sequence>MTNKKYKALVTDRIFFGGVDAIDELMANEKIDVIYDLRATVDSPLPSDISVHQPLLDDENEQDKSIREAVNKVVEAYKEGKNVYFHCNTGRGRGGTLAAATLLELGKAENVEEAELMTEAIRPETNIKPAFKEALNRLYGK</sequence>
<dbReference type="PROSITE" id="PS50056">
    <property type="entry name" value="TYR_PHOSPHATASE_2"/>
    <property type="match status" value="1"/>
</dbReference>
<dbReference type="Pfam" id="PF00782">
    <property type="entry name" value="DSPc"/>
    <property type="match status" value="1"/>
</dbReference>
<dbReference type="InterPro" id="IPR029021">
    <property type="entry name" value="Prot-tyrosine_phosphatase-like"/>
</dbReference>
<feature type="domain" description="Tyrosine specific protein phosphatases" evidence="1">
    <location>
        <begin position="64"/>
        <end position="123"/>
    </location>
</feature>
<dbReference type="EMBL" id="JBHSNP010000028">
    <property type="protein sequence ID" value="MFC5604500.1"/>
    <property type="molecule type" value="Genomic_DNA"/>
</dbReference>
<evidence type="ECO:0000259" key="1">
    <source>
        <dbReference type="PROSITE" id="PS50056"/>
    </source>
</evidence>
<dbReference type="PANTHER" id="PTHR47216">
    <property type="match status" value="1"/>
</dbReference>
<dbReference type="RefSeq" id="WP_381446336.1">
    <property type="nucleotide sequence ID" value="NZ_JBHSNP010000028.1"/>
</dbReference>
<dbReference type="Proteomes" id="UP001596071">
    <property type="component" value="Unassembled WGS sequence"/>
</dbReference>
<dbReference type="Gene3D" id="3.90.190.10">
    <property type="entry name" value="Protein tyrosine phosphatase superfamily"/>
    <property type="match status" value="1"/>
</dbReference>
<reference evidence="3" key="1">
    <citation type="journal article" date="2019" name="Int. J. Syst. Evol. Microbiol.">
        <title>The Global Catalogue of Microorganisms (GCM) 10K type strain sequencing project: providing services to taxonomists for standard genome sequencing and annotation.</title>
        <authorList>
            <consortium name="The Broad Institute Genomics Platform"/>
            <consortium name="The Broad Institute Genome Sequencing Center for Infectious Disease"/>
            <person name="Wu L."/>
            <person name="Ma J."/>
        </authorList>
    </citation>
    <scope>NUCLEOTIDE SEQUENCE [LARGE SCALE GENOMIC DNA]</scope>
    <source>
        <strain evidence="3">KACC 11299</strain>
    </source>
</reference>
<dbReference type="InterPro" id="IPR000387">
    <property type="entry name" value="Tyr_Pase_dom"/>
</dbReference>
<proteinExistence type="predicted"/>
<dbReference type="InterPro" id="IPR000340">
    <property type="entry name" value="Dual-sp_phosphatase_cat-dom"/>
</dbReference>
<dbReference type="SMART" id="SM00195">
    <property type="entry name" value="DSPc"/>
    <property type="match status" value="1"/>
</dbReference>
<dbReference type="PANTHER" id="PTHR47216:SF4">
    <property type="entry name" value="OS01G0859400 PROTEIN"/>
    <property type="match status" value="1"/>
</dbReference>
<dbReference type="SUPFAM" id="SSF52799">
    <property type="entry name" value="(Phosphotyrosine protein) phosphatases II"/>
    <property type="match status" value="1"/>
</dbReference>
<evidence type="ECO:0000313" key="2">
    <source>
        <dbReference type="EMBL" id="MFC5604500.1"/>
    </source>
</evidence>
<protein>
    <submittedName>
        <fullName evidence="2">Dual specificity protein phosphatase family protein</fullName>
    </submittedName>
</protein>
<name>A0ABW0U2U9_9BACL</name>
<dbReference type="InterPro" id="IPR020422">
    <property type="entry name" value="TYR_PHOSPHATASE_DUAL_dom"/>
</dbReference>
<accession>A0ABW0U2U9</accession>
<keyword evidence="3" id="KW-1185">Reference proteome</keyword>
<organism evidence="2 3">
    <name type="scientific">Sporosarcina koreensis</name>
    <dbReference type="NCBI Taxonomy" id="334735"/>
    <lineage>
        <taxon>Bacteria</taxon>
        <taxon>Bacillati</taxon>
        <taxon>Bacillota</taxon>
        <taxon>Bacilli</taxon>
        <taxon>Bacillales</taxon>
        <taxon>Caryophanaceae</taxon>
        <taxon>Sporosarcina</taxon>
    </lineage>
</organism>
<gene>
    <name evidence="2" type="ORF">ACFPTP_14805</name>
</gene>
<comment type="caution">
    <text evidence="2">The sequence shown here is derived from an EMBL/GenBank/DDBJ whole genome shotgun (WGS) entry which is preliminary data.</text>
</comment>
<evidence type="ECO:0000313" key="3">
    <source>
        <dbReference type="Proteomes" id="UP001596071"/>
    </source>
</evidence>